<dbReference type="SMART" id="SM00419">
    <property type="entry name" value="HTH_CRP"/>
    <property type="match status" value="1"/>
</dbReference>
<dbReference type="Gene3D" id="2.60.120.10">
    <property type="entry name" value="Jelly Rolls"/>
    <property type="match status" value="1"/>
</dbReference>
<feature type="domain" description="HTH crp-type" evidence="5">
    <location>
        <begin position="150"/>
        <end position="224"/>
    </location>
</feature>
<name>N6WVU3_9GAMM</name>
<dbReference type="InterPro" id="IPR012318">
    <property type="entry name" value="HTH_CRP"/>
</dbReference>
<evidence type="ECO:0000256" key="3">
    <source>
        <dbReference type="ARBA" id="ARBA00023163"/>
    </source>
</evidence>
<keyword evidence="1" id="KW-0805">Transcription regulation</keyword>
<dbReference type="eggNOG" id="COG0664">
    <property type="taxonomic scope" value="Bacteria"/>
</dbReference>
<reference evidence="6 7" key="1">
    <citation type="journal article" date="2013" name="Genome Announc.">
        <title>Genome Sequence of the Polycyclic Aromatic Hydrocarbon-Degrading Bacterium Strain Marinobacter nanhaiticus D15-8WT.</title>
        <authorList>
            <person name="Cui Z."/>
            <person name="Gao W."/>
            <person name="Li Q."/>
            <person name="Xu G."/>
            <person name="Zheng L."/>
        </authorList>
    </citation>
    <scope>NUCLEOTIDE SEQUENCE [LARGE SCALE GENOMIC DNA]</scope>
    <source>
        <strain evidence="6 7">D15-8W</strain>
    </source>
</reference>
<dbReference type="OrthoDB" id="9126850at2"/>
<evidence type="ECO:0000313" key="6">
    <source>
        <dbReference type="EMBL" id="ENO12968.1"/>
    </source>
</evidence>
<gene>
    <name evidence="6" type="ORF">J057_16260</name>
</gene>
<dbReference type="HOGENOM" id="CLU_075053_0_0_6"/>
<sequence length="261" mass="29656">MTDSLDTRFIVEQFENFTPLSQKDKELLSSLVKPPVTYMKNTSVWQQGTSSERFYILSKGWAYAYRNMEEGTRQVLDIYVPGDIIGLREFAFRKRGSGLMTLSHAELYPFSMPQLSTLFANSLSLCNIFFTIVARNQAILLERMVNLGRRSAKEKLAHFLVELSERVRRVQGDIGHHLELPVPQALLADALGLSVVHVNRTCRELKEEALLMPTGNGLTILDLEGLRKVARFDAYYLQHDDETLSAYLRTVPQFNINPGLG</sequence>
<feature type="domain" description="Cyclic nucleotide-binding" evidence="4">
    <location>
        <begin position="16"/>
        <end position="86"/>
    </location>
</feature>
<dbReference type="Proteomes" id="UP000013165">
    <property type="component" value="Unassembled WGS sequence"/>
</dbReference>
<proteinExistence type="predicted"/>
<dbReference type="GO" id="GO:0003677">
    <property type="term" value="F:DNA binding"/>
    <property type="evidence" value="ECO:0007669"/>
    <property type="project" value="UniProtKB-KW"/>
</dbReference>
<dbReference type="RefSeq" id="WP_004581193.1">
    <property type="nucleotide sequence ID" value="NZ_AP028878.1"/>
</dbReference>
<dbReference type="SUPFAM" id="SSF46785">
    <property type="entry name" value="Winged helix' DNA-binding domain"/>
    <property type="match status" value="1"/>
</dbReference>
<keyword evidence="7" id="KW-1185">Reference proteome</keyword>
<dbReference type="InterPro" id="IPR036390">
    <property type="entry name" value="WH_DNA-bd_sf"/>
</dbReference>
<dbReference type="SMART" id="SM00100">
    <property type="entry name" value="cNMP"/>
    <property type="match status" value="1"/>
</dbReference>
<evidence type="ECO:0000259" key="5">
    <source>
        <dbReference type="PROSITE" id="PS51063"/>
    </source>
</evidence>
<dbReference type="PROSITE" id="PS51063">
    <property type="entry name" value="HTH_CRP_2"/>
    <property type="match status" value="1"/>
</dbReference>
<dbReference type="SUPFAM" id="SSF51206">
    <property type="entry name" value="cAMP-binding domain-like"/>
    <property type="match status" value="1"/>
</dbReference>
<evidence type="ECO:0000256" key="1">
    <source>
        <dbReference type="ARBA" id="ARBA00023015"/>
    </source>
</evidence>
<keyword evidence="3" id="KW-0804">Transcription</keyword>
<comment type="caution">
    <text evidence="6">The sequence shown here is derived from an EMBL/GenBank/DDBJ whole genome shotgun (WGS) entry which is preliminary data.</text>
</comment>
<dbReference type="InterPro" id="IPR014710">
    <property type="entry name" value="RmlC-like_jellyroll"/>
</dbReference>
<evidence type="ECO:0000259" key="4">
    <source>
        <dbReference type="PROSITE" id="PS50042"/>
    </source>
</evidence>
<dbReference type="InterPro" id="IPR000595">
    <property type="entry name" value="cNMP-bd_dom"/>
</dbReference>
<organism evidence="6 7">
    <name type="scientific">Marinobacter nanhaiticus D15-8W</name>
    <dbReference type="NCBI Taxonomy" id="626887"/>
    <lineage>
        <taxon>Bacteria</taxon>
        <taxon>Pseudomonadati</taxon>
        <taxon>Pseudomonadota</taxon>
        <taxon>Gammaproteobacteria</taxon>
        <taxon>Pseudomonadales</taxon>
        <taxon>Marinobacteraceae</taxon>
        <taxon>Marinobacter</taxon>
    </lineage>
</organism>
<dbReference type="Pfam" id="PF00027">
    <property type="entry name" value="cNMP_binding"/>
    <property type="match status" value="1"/>
</dbReference>
<dbReference type="GO" id="GO:0006355">
    <property type="term" value="P:regulation of DNA-templated transcription"/>
    <property type="evidence" value="ECO:0007669"/>
    <property type="project" value="InterPro"/>
</dbReference>
<protein>
    <submittedName>
        <fullName evidence="6">Crp/Fnr family transcriptional regulator</fullName>
    </submittedName>
</protein>
<dbReference type="InterPro" id="IPR018490">
    <property type="entry name" value="cNMP-bd_dom_sf"/>
</dbReference>
<dbReference type="STRING" id="626887.J057_16260"/>
<evidence type="ECO:0000313" key="7">
    <source>
        <dbReference type="Proteomes" id="UP000013165"/>
    </source>
</evidence>
<evidence type="ECO:0000256" key="2">
    <source>
        <dbReference type="ARBA" id="ARBA00023125"/>
    </source>
</evidence>
<dbReference type="Gene3D" id="1.10.10.10">
    <property type="entry name" value="Winged helix-like DNA-binding domain superfamily/Winged helix DNA-binding domain"/>
    <property type="match status" value="1"/>
</dbReference>
<dbReference type="EMBL" id="APLQ01000014">
    <property type="protein sequence ID" value="ENO12968.1"/>
    <property type="molecule type" value="Genomic_DNA"/>
</dbReference>
<accession>N6WVU3</accession>
<dbReference type="CDD" id="cd00038">
    <property type="entry name" value="CAP_ED"/>
    <property type="match status" value="1"/>
</dbReference>
<dbReference type="PROSITE" id="PS50042">
    <property type="entry name" value="CNMP_BINDING_3"/>
    <property type="match status" value="1"/>
</dbReference>
<dbReference type="PATRIC" id="fig|626887.3.peg.3250"/>
<dbReference type="InterPro" id="IPR036388">
    <property type="entry name" value="WH-like_DNA-bd_sf"/>
</dbReference>
<dbReference type="AlphaFoldDB" id="N6WVU3"/>
<keyword evidence="2" id="KW-0238">DNA-binding</keyword>
<dbReference type="Pfam" id="PF13545">
    <property type="entry name" value="HTH_Crp_2"/>
    <property type="match status" value="1"/>
</dbReference>